<name>A0AAJ6BG02_9BACT</name>
<dbReference type="SUPFAM" id="SSF49785">
    <property type="entry name" value="Galactose-binding domain-like"/>
    <property type="match status" value="1"/>
</dbReference>
<evidence type="ECO:0000313" key="2">
    <source>
        <dbReference type="EMBL" id="WEK34264.1"/>
    </source>
</evidence>
<dbReference type="InterPro" id="IPR013222">
    <property type="entry name" value="Glyco_hyd_98_carb-bd"/>
</dbReference>
<evidence type="ECO:0000313" key="3">
    <source>
        <dbReference type="Proteomes" id="UP001220610"/>
    </source>
</evidence>
<dbReference type="Proteomes" id="UP001220610">
    <property type="component" value="Chromosome"/>
</dbReference>
<dbReference type="Pfam" id="PF08305">
    <property type="entry name" value="NPCBM"/>
    <property type="match status" value="1"/>
</dbReference>
<sequence>MHYSRGSATKPSSMRSFILSISLFFLVSINFAQEPTLAGPSTKNVVRSAGEFVKAYHAGQASNRKQVKVVYFHGNDMDPLPNWEGRLTRILDDISRFYGEAFRQYGIPCEGVPFERSDDQYTIHFVRGDLPSRDYNENSGKVMETEIGRKTAGKIDLTRDHVLVLAGFSYKEGNNTYILHSPYYGTGNGQRGICFAVDCQVLDAQLLTDTVQRMKYNHANALRECTVAEFNSWFIGGIAHEMGHMFGLPHDFGNASELRTAEISLMGQFGSRHFRDYRWRGQQSAVISAAGILQLLSHPVFTQSSKELDLVPQPAYHWLSHEKNDSGVVIRTSLPEGDWPYACYTIHRTADLNEYFQQSTLHPLDTGRNLTFRLGKLQHGVHLLGIVSLYPNGFSHTDWKFFMVGSDGVSKAVQQNMDAFVDVQVLHNRLSKEKPGPDKDLKLQILRSILQPVAELEPALATGDRLSLADARWETGTVGWEKPMRNHFTTIWERTFFLQNQGKIYEKGLYAHAPSVYSFKLAKQWRRFTALAACQDDLIEAGIASFTVWGDGKLLYTSPDLTTAQQALVKIDVSEVDLLVLKAESTLPGNNGHCWSVWLNPLLER</sequence>
<organism evidence="2 3">
    <name type="scientific">Candidatus Pseudobacter hemicellulosilyticus</name>
    <dbReference type="NCBI Taxonomy" id="3121375"/>
    <lineage>
        <taxon>Bacteria</taxon>
        <taxon>Pseudomonadati</taxon>
        <taxon>Bacteroidota</taxon>
        <taxon>Chitinophagia</taxon>
        <taxon>Chitinophagales</taxon>
        <taxon>Chitinophagaceae</taxon>
        <taxon>Pseudobacter</taxon>
    </lineage>
</organism>
<dbReference type="SUPFAM" id="SSF55486">
    <property type="entry name" value="Metalloproteases ('zincins'), catalytic domain"/>
    <property type="match status" value="1"/>
</dbReference>
<gene>
    <name evidence="2" type="ORF">P0Y53_17395</name>
</gene>
<feature type="domain" description="Glycosyl hydrolase family 98 putative carbohydrate-binding module" evidence="1">
    <location>
        <begin position="461"/>
        <end position="605"/>
    </location>
</feature>
<dbReference type="EMBL" id="CP119311">
    <property type="protein sequence ID" value="WEK34264.1"/>
    <property type="molecule type" value="Genomic_DNA"/>
</dbReference>
<dbReference type="SMART" id="SM00776">
    <property type="entry name" value="NPCBM"/>
    <property type="match status" value="1"/>
</dbReference>
<evidence type="ECO:0000259" key="1">
    <source>
        <dbReference type="SMART" id="SM00776"/>
    </source>
</evidence>
<proteinExistence type="predicted"/>
<protein>
    <submittedName>
        <fullName evidence="2">NPCBM/NEW2 domain-containing protein</fullName>
    </submittedName>
</protein>
<dbReference type="InterPro" id="IPR008979">
    <property type="entry name" value="Galactose-bd-like_sf"/>
</dbReference>
<dbReference type="InterPro" id="IPR038637">
    <property type="entry name" value="NPCBM_sf"/>
</dbReference>
<accession>A0AAJ6BG02</accession>
<reference evidence="2" key="1">
    <citation type="submission" date="2023-03" db="EMBL/GenBank/DDBJ databases">
        <title>Andean soil-derived lignocellulolytic bacterial consortium as a source of novel taxa and putative plastic-active enzymes.</title>
        <authorList>
            <person name="Diaz-Garcia L."/>
            <person name="Chuvochina M."/>
            <person name="Feuerriegel G."/>
            <person name="Bunk B."/>
            <person name="Sproer C."/>
            <person name="Streit W.R."/>
            <person name="Rodriguez L.M."/>
            <person name="Overmann J."/>
            <person name="Jimenez D.J."/>
        </authorList>
    </citation>
    <scope>NUCLEOTIDE SEQUENCE</scope>
    <source>
        <strain evidence="2">MAG 7</strain>
    </source>
</reference>
<dbReference type="Gene3D" id="2.60.120.1060">
    <property type="entry name" value="NPCBM/NEW2 domain"/>
    <property type="match status" value="1"/>
</dbReference>
<dbReference type="AlphaFoldDB" id="A0AAJ6BG02"/>